<accession>M1DS88</accession>
<dbReference type="Gramene" id="PGSC0003DMT400093574">
    <property type="protein sequence ID" value="PGSC0003DMT400093574"/>
    <property type="gene ID" value="PGSC0003DMG400043145"/>
</dbReference>
<evidence type="ECO:0000256" key="1">
    <source>
        <dbReference type="SAM" id="MobiDB-lite"/>
    </source>
</evidence>
<organism evidence="2 3">
    <name type="scientific">Solanum tuberosum</name>
    <name type="common">Potato</name>
    <dbReference type="NCBI Taxonomy" id="4113"/>
    <lineage>
        <taxon>Eukaryota</taxon>
        <taxon>Viridiplantae</taxon>
        <taxon>Streptophyta</taxon>
        <taxon>Embryophyta</taxon>
        <taxon>Tracheophyta</taxon>
        <taxon>Spermatophyta</taxon>
        <taxon>Magnoliopsida</taxon>
        <taxon>eudicotyledons</taxon>
        <taxon>Gunneridae</taxon>
        <taxon>Pentapetalae</taxon>
        <taxon>asterids</taxon>
        <taxon>lamiids</taxon>
        <taxon>Solanales</taxon>
        <taxon>Solanaceae</taxon>
        <taxon>Solanoideae</taxon>
        <taxon>Solaneae</taxon>
        <taxon>Solanum</taxon>
    </lineage>
</organism>
<evidence type="ECO:0000313" key="3">
    <source>
        <dbReference type="Proteomes" id="UP000011115"/>
    </source>
</evidence>
<sequence>MSSRRVAERFRDAVIGSPTVTELEDAEGQRKKAMKLTKGRIAELIVDPDLLRRMVLRNILLCVNPDEDKFEALYNEELNFIANQSGGYLSNYPSQSGNQGWNRDEGWKYRDREWRDRNPNWNDGENDRYVPPHEHQKPKDSVGGQSEGMLFCILNEVEGSDKILKEMKENVSTLSQTVTSHSVSIKQLETQMGHISSNLNLRQQGGCLVILWPTPRMRFECGLASCRDVN</sequence>
<evidence type="ECO:0000313" key="2">
    <source>
        <dbReference type="EnsemblPlants" id="PGSC0003DMT400093574"/>
    </source>
</evidence>
<dbReference type="Proteomes" id="UP000011115">
    <property type="component" value="Unassembled WGS sequence"/>
</dbReference>
<reference evidence="2" key="2">
    <citation type="submission" date="2015-06" db="UniProtKB">
        <authorList>
            <consortium name="EnsemblPlants"/>
        </authorList>
    </citation>
    <scope>IDENTIFICATION</scope>
    <source>
        <strain evidence="2">DM1-3 516 R44</strain>
    </source>
</reference>
<reference evidence="3" key="1">
    <citation type="journal article" date="2011" name="Nature">
        <title>Genome sequence and analysis of the tuber crop potato.</title>
        <authorList>
            <consortium name="The Potato Genome Sequencing Consortium"/>
        </authorList>
    </citation>
    <scope>NUCLEOTIDE SEQUENCE [LARGE SCALE GENOMIC DNA]</scope>
    <source>
        <strain evidence="3">cv. DM1-3 516 R44</strain>
    </source>
</reference>
<dbReference type="HOGENOM" id="CLU_1206597_0_0_1"/>
<protein>
    <recommendedName>
        <fullName evidence="4">Integrase core domain containing protein</fullName>
    </recommendedName>
</protein>
<keyword evidence="3" id="KW-1185">Reference proteome</keyword>
<feature type="compositionally biased region" description="Basic and acidic residues" evidence="1">
    <location>
        <begin position="125"/>
        <end position="140"/>
    </location>
</feature>
<dbReference type="EnsemblPlants" id="PGSC0003DMT400093574">
    <property type="protein sequence ID" value="PGSC0003DMT400093574"/>
    <property type="gene ID" value="PGSC0003DMG400043145"/>
</dbReference>
<name>M1DS88_SOLTU</name>
<evidence type="ECO:0008006" key="4">
    <source>
        <dbReference type="Google" id="ProtNLM"/>
    </source>
</evidence>
<dbReference type="AlphaFoldDB" id="M1DS88"/>
<feature type="region of interest" description="Disordered" evidence="1">
    <location>
        <begin position="114"/>
        <end position="144"/>
    </location>
</feature>
<dbReference type="InParanoid" id="M1DS88"/>
<proteinExistence type="predicted"/>
<dbReference type="PaxDb" id="4113-PGSC0003DMT400093574"/>